<protein>
    <submittedName>
        <fullName evidence="2">Uncharacterized protein</fullName>
    </submittedName>
</protein>
<organism evidence="2 3">
    <name type="scientific">Microthyrium microscopicum</name>
    <dbReference type="NCBI Taxonomy" id="703497"/>
    <lineage>
        <taxon>Eukaryota</taxon>
        <taxon>Fungi</taxon>
        <taxon>Dikarya</taxon>
        <taxon>Ascomycota</taxon>
        <taxon>Pezizomycotina</taxon>
        <taxon>Dothideomycetes</taxon>
        <taxon>Dothideomycetes incertae sedis</taxon>
        <taxon>Microthyriales</taxon>
        <taxon>Microthyriaceae</taxon>
        <taxon>Microthyrium</taxon>
    </lineage>
</organism>
<dbReference type="Proteomes" id="UP000799302">
    <property type="component" value="Unassembled WGS sequence"/>
</dbReference>
<feature type="compositionally biased region" description="Basic and acidic residues" evidence="1">
    <location>
        <begin position="90"/>
        <end position="100"/>
    </location>
</feature>
<accession>A0A6A6U627</accession>
<dbReference type="EMBL" id="MU004237">
    <property type="protein sequence ID" value="KAF2667380.1"/>
    <property type="molecule type" value="Genomic_DNA"/>
</dbReference>
<dbReference type="AlphaFoldDB" id="A0A6A6U627"/>
<sequence>MSLNQNTNQHGQGASHAIGESKVPEGAQNAAPEGLERNLPESVHPTGDKSSSTNQTHAKDGGEDSIVPKKIQEKLPESIERAVPNAIHNTGDEGGLHRKQ</sequence>
<reference evidence="2" key="1">
    <citation type="journal article" date="2020" name="Stud. Mycol.">
        <title>101 Dothideomycetes genomes: a test case for predicting lifestyles and emergence of pathogens.</title>
        <authorList>
            <person name="Haridas S."/>
            <person name="Albert R."/>
            <person name="Binder M."/>
            <person name="Bloem J."/>
            <person name="Labutti K."/>
            <person name="Salamov A."/>
            <person name="Andreopoulos B."/>
            <person name="Baker S."/>
            <person name="Barry K."/>
            <person name="Bills G."/>
            <person name="Bluhm B."/>
            <person name="Cannon C."/>
            <person name="Castanera R."/>
            <person name="Culley D."/>
            <person name="Daum C."/>
            <person name="Ezra D."/>
            <person name="Gonzalez J."/>
            <person name="Henrissat B."/>
            <person name="Kuo A."/>
            <person name="Liang C."/>
            <person name="Lipzen A."/>
            <person name="Lutzoni F."/>
            <person name="Magnuson J."/>
            <person name="Mondo S."/>
            <person name="Nolan M."/>
            <person name="Ohm R."/>
            <person name="Pangilinan J."/>
            <person name="Park H.-J."/>
            <person name="Ramirez L."/>
            <person name="Alfaro M."/>
            <person name="Sun H."/>
            <person name="Tritt A."/>
            <person name="Yoshinaga Y."/>
            <person name="Zwiers L.-H."/>
            <person name="Turgeon B."/>
            <person name="Goodwin S."/>
            <person name="Spatafora J."/>
            <person name="Crous P."/>
            <person name="Grigoriev I."/>
        </authorList>
    </citation>
    <scope>NUCLEOTIDE SEQUENCE</scope>
    <source>
        <strain evidence="2">CBS 115976</strain>
    </source>
</reference>
<proteinExistence type="predicted"/>
<keyword evidence="3" id="KW-1185">Reference proteome</keyword>
<feature type="compositionally biased region" description="Polar residues" evidence="1">
    <location>
        <begin position="1"/>
        <end position="12"/>
    </location>
</feature>
<name>A0A6A6U627_9PEZI</name>
<dbReference type="OrthoDB" id="2559882at2759"/>
<evidence type="ECO:0000313" key="2">
    <source>
        <dbReference type="EMBL" id="KAF2667380.1"/>
    </source>
</evidence>
<evidence type="ECO:0000256" key="1">
    <source>
        <dbReference type="SAM" id="MobiDB-lite"/>
    </source>
</evidence>
<evidence type="ECO:0000313" key="3">
    <source>
        <dbReference type="Proteomes" id="UP000799302"/>
    </source>
</evidence>
<feature type="region of interest" description="Disordered" evidence="1">
    <location>
        <begin position="1"/>
        <end position="100"/>
    </location>
</feature>
<gene>
    <name evidence="2" type="ORF">BT63DRAFT_426265</name>
</gene>
<feature type="compositionally biased region" description="Basic and acidic residues" evidence="1">
    <location>
        <begin position="57"/>
        <end position="80"/>
    </location>
</feature>